<dbReference type="CDD" id="cd16448">
    <property type="entry name" value="RING-H2"/>
    <property type="match status" value="1"/>
</dbReference>
<comment type="subcellular location">
    <subcellularLocation>
        <location evidence="2">Membrane</location>
        <topology evidence="2">Multi-pass membrane protein</topology>
    </subcellularLocation>
</comment>
<keyword evidence="10 13" id="KW-1133">Transmembrane helix</keyword>
<feature type="non-terminal residue" evidence="16">
    <location>
        <position position="1"/>
    </location>
</feature>
<evidence type="ECO:0000256" key="5">
    <source>
        <dbReference type="ARBA" id="ARBA00022692"/>
    </source>
</evidence>
<dbReference type="GO" id="GO:0061630">
    <property type="term" value="F:ubiquitin protein ligase activity"/>
    <property type="evidence" value="ECO:0007669"/>
    <property type="project" value="UniProtKB-EC"/>
</dbReference>
<dbReference type="PROSITE" id="PS50089">
    <property type="entry name" value="ZF_RING_2"/>
    <property type="match status" value="1"/>
</dbReference>
<name>A0A5J9TAA6_9POAL</name>
<keyword evidence="8" id="KW-0833">Ubl conjugation pathway</keyword>
<comment type="caution">
    <text evidence="16">The sequence shown here is derived from an EMBL/GenBank/DDBJ whole genome shotgun (WGS) entry which is preliminary data.</text>
</comment>
<keyword evidence="11 13" id="KW-0472">Membrane</keyword>
<dbReference type="Gramene" id="TVU08303">
    <property type="protein sequence ID" value="TVU08303"/>
    <property type="gene ID" value="EJB05_41703"/>
</dbReference>
<dbReference type="InterPro" id="IPR001841">
    <property type="entry name" value="Znf_RING"/>
</dbReference>
<dbReference type="Gene3D" id="3.30.40.10">
    <property type="entry name" value="Zinc/RING finger domain, C3HC4 (zinc finger)"/>
    <property type="match status" value="1"/>
</dbReference>
<keyword evidence="7 12" id="KW-0863">Zinc-finger</keyword>
<keyword evidence="9" id="KW-0862">Zinc</keyword>
<evidence type="ECO:0000256" key="10">
    <source>
        <dbReference type="ARBA" id="ARBA00022989"/>
    </source>
</evidence>
<dbReference type="GO" id="GO:0016020">
    <property type="term" value="C:membrane"/>
    <property type="evidence" value="ECO:0007669"/>
    <property type="project" value="UniProtKB-SubCell"/>
</dbReference>
<evidence type="ECO:0000259" key="15">
    <source>
        <dbReference type="PROSITE" id="PS50089"/>
    </source>
</evidence>
<keyword evidence="4" id="KW-0808">Transferase</keyword>
<keyword evidence="14" id="KW-0732">Signal</keyword>
<evidence type="ECO:0000256" key="8">
    <source>
        <dbReference type="ARBA" id="ARBA00022786"/>
    </source>
</evidence>
<dbReference type="Pfam" id="PF13639">
    <property type="entry name" value="zf-RING_2"/>
    <property type="match status" value="1"/>
</dbReference>
<organism evidence="16 17">
    <name type="scientific">Eragrostis curvula</name>
    <name type="common">weeping love grass</name>
    <dbReference type="NCBI Taxonomy" id="38414"/>
    <lineage>
        <taxon>Eukaryota</taxon>
        <taxon>Viridiplantae</taxon>
        <taxon>Streptophyta</taxon>
        <taxon>Embryophyta</taxon>
        <taxon>Tracheophyta</taxon>
        <taxon>Spermatophyta</taxon>
        <taxon>Magnoliopsida</taxon>
        <taxon>Liliopsida</taxon>
        <taxon>Poales</taxon>
        <taxon>Poaceae</taxon>
        <taxon>PACMAD clade</taxon>
        <taxon>Chloridoideae</taxon>
        <taxon>Eragrostideae</taxon>
        <taxon>Eragrostidinae</taxon>
        <taxon>Eragrostis</taxon>
    </lineage>
</organism>
<reference evidence="16 17" key="1">
    <citation type="journal article" date="2019" name="Sci. Rep.">
        <title>A high-quality genome of Eragrostis curvula grass provides insights into Poaceae evolution and supports new strategies to enhance forage quality.</title>
        <authorList>
            <person name="Carballo J."/>
            <person name="Santos B.A.C.M."/>
            <person name="Zappacosta D."/>
            <person name="Garbus I."/>
            <person name="Selva J.P."/>
            <person name="Gallo C.A."/>
            <person name="Diaz A."/>
            <person name="Albertini E."/>
            <person name="Caccamo M."/>
            <person name="Echenique V."/>
        </authorList>
    </citation>
    <scope>NUCLEOTIDE SEQUENCE [LARGE SCALE GENOMIC DNA]</scope>
    <source>
        <strain evidence="17">cv. Victoria</strain>
        <tissue evidence="16">Leaf</tissue>
    </source>
</reference>
<protein>
    <recommendedName>
        <fullName evidence="3">RING-type E3 ubiquitin transferase</fullName>
        <ecNumber evidence="3">2.3.2.27</ecNumber>
    </recommendedName>
</protein>
<evidence type="ECO:0000313" key="16">
    <source>
        <dbReference type="EMBL" id="TVU08303.1"/>
    </source>
</evidence>
<dbReference type="GO" id="GO:0006511">
    <property type="term" value="P:ubiquitin-dependent protein catabolic process"/>
    <property type="evidence" value="ECO:0007669"/>
    <property type="project" value="TreeGrafter"/>
</dbReference>
<feature type="transmembrane region" description="Helical" evidence="13">
    <location>
        <begin position="370"/>
        <end position="391"/>
    </location>
</feature>
<keyword evidence="5 13" id="KW-0812">Transmembrane</keyword>
<dbReference type="EC" id="2.3.2.27" evidence="3"/>
<keyword evidence="17" id="KW-1185">Reference proteome</keyword>
<dbReference type="GO" id="GO:0008270">
    <property type="term" value="F:zinc ion binding"/>
    <property type="evidence" value="ECO:0007669"/>
    <property type="project" value="UniProtKB-KW"/>
</dbReference>
<feature type="domain" description="RING-type" evidence="15">
    <location>
        <begin position="420"/>
        <end position="462"/>
    </location>
</feature>
<dbReference type="InterPro" id="IPR013083">
    <property type="entry name" value="Znf_RING/FYVE/PHD"/>
</dbReference>
<proteinExistence type="predicted"/>
<dbReference type="EMBL" id="RWGY01000039">
    <property type="protein sequence ID" value="TVU08303.1"/>
    <property type="molecule type" value="Genomic_DNA"/>
</dbReference>
<evidence type="ECO:0000256" key="3">
    <source>
        <dbReference type="ARBA" id="ARBA00012483"/>
    </source>
</evidence>
<feature type="chain" id="PRO_5023910978" description="RING-type E3 ubiquitin transferase" evidence="14">
    <location>
        <begin position="26"/>
        <end position="478"/>
    </location>
</feature>
<feature type="signal peptide" evidence="14">
    <location>
        <begin position="1"/>
        <end position="25"/>
    </location>
</feature>
<evidence type="ECO:0000256" key="9">
    <source>
        <dbReference type="ARBA" id="ARBA00022833"/>
    </source>
</evidence>
<evidence type="ECO:0000256" key="4">
    <source>
        <dbReference type="ARBA" id="ARBA00022679"/>
    </source>
</evidence>
<accession>A0A5J9TAA6</accession>
<evidence type="ECO:0000256" key="6">
    <source>
        <dbReference type="ARBA" id="ARBA00022723"/>
    </source>
</evidence>
<evidence type="ECO:0000256" key="13">
    <source>
        <dbReference type="SAM" id="Phobius"/>
    </source>
</evidence>
<dbReference type="SMART" id="SM00184">
    <property type="entry name" value="RING"/>
    <property type="match status" value="1"/>
</dbReference>
<dbReference type="SUPFAM" id="SSF57850">
    <property type="entry name" value="RING/U-box"/>
    <property type="match status" value="1"/>
</dbReference>
<dbReference type="Proteomes" id="UP000324897">
    <property type="component" value="Chromosome 3"/>
</dbReference>
<evidence type="ECO:0000256" key="1">
    <source>
        <dbReference type="ARBA" id="ARBA00000900"/>
    </source>
</evidence>
<evidence type="ECO:0000256" key="2">
    <source>
        <dbReference type="ARBA" id="ARBA00004141"/>
    </source>
</evidence>
<comment type="catalytic activity">
    <reaction evidence="1">
        <text>S-ubiquitinyl-[E2 ubiquitin-conjugating enzyme]-L-cysteine + [acceptor protein]-L-lysine = [E2 ubiquitin-conjugating enzyme]-L-cysteine + N(6)-ubiquitinyl-[acceptor protein]-L-lysine.</text>
        <dbReference type="EC" id="2.3.2.27"/>
    </reaction>
</comment>
<keyword evidence="6" id="KW-0479">Metal-binding</keyword>
<evidence type="ECO:0000313" key="17">
    <source>
        <dbReference type="Proteomes" id="UP000324897"/>
    </source>
</evidence>
<evidence type="ECO:0000256" key="14">
    <source>
        <dbReference type="SAM" id="SignalP"/>
    </source>
</evidence>
<dbReference type="GO" id="GO:0016567">
    <property type="term" value="P:protein ubiquitination"/>
    <property type="evidence" value="ECO:0007669"/>
    <property type="project" value="TreeGrafter"/>
</dbReference>
<evidence type="ECO:0000256" key="7">
    <source>
        <dbReference type="ARBA" id="ARBA00022771"/>
    </source>
</evidence>
<dbReference type="AlphaFoldDB" id="A0A5J9TAA6"/>
<sequence length="478" mass="50399">MVAAAGRTAAASAMVFAVVFALAGAVPTCAPHLLELVACLAAVVWVSTDPAFLSKTVPDSGSIFIICVSGFATALKYIGAGGGARYTTGEARVRSASSVVAAAGRATVASRKGFKLLASLVMFLAETTQQALVASEAAANLCIFADDGEQLICSKMLQNAVVAMFLFITARTILFMEEWFEYMCAGGGASAVNAGHGRVRTVWAGSGVTHEFRHGVRTIGGSGEKSDFINRTGIIGTISASILSLIHCDAGSGYTTGEARVRSVSSDMAFHQRLLYICVKARLLVGNIARRLKGQINDGRGTGRAALALLWIAAASCQALGVAGQSWNVSSWNQSSSNETSPTGFKDDNKYVEDGGLAAKWGPYWRWKLGFLYLVGLGVLIGFIYLAHWFFSRVCGGAGPDDDPIPPLVQAPAPPPPPLCIVCLDEMVAGEELRTLACTHSYHSHCIAGVFQTGARRCPVCRYAVPPDDDGELEVEMV</sequence>
<gene>
    <name evidence="16" type="ORF">EJB05_41703</name>
</gene>
<dbReference type="PANTHER" id="PTHR45977:SF4">
    <property type="entry name" value="RING-TYPE DOMAIN-CONTAINING PROTEIN"/>
    <property type="match status" value="1"/>
</dbReference>
<evidence type="ECO:0000256" key="12">
    <source>
        <dbReference type="PROSITE-ProRule" id="PRU00175"/>
    </source>
</evidence>
<evidence type="ECO:0000256" key="11">
    <source>
        <dbReference type="ARBA" id="ARBA00023136"/>
    </source>
</evidence>
<dbReference type="PANTHER" id="PTHR45977">
    <property type="entry name" value="TARGET OF ERK KINASE MPK-1"/>
    <property type="match status" value="1"/>
</dbReference>